<reference evidence="2 3" key="1">
    <citation type="submission" date="2018-11" db="EMBL/GenBank/DDBJ databases">
        <authorList>
            <consortium name="Pathogen Informatics"/>
        </authorList>
    </citation>
    <scope>NUCLEOTIDE SEQUENCE [LARGE SCALE GENOMIC DNA]</scope>
    <source>
        <strain>Denwood</strain>
        <strain evidence="3">Zambia</strain>
    </source>
</reference>
<proteinExistence type="inferred from homology"/>
<evidence type="ECO:0000313" key="3">
    <source>
        <dbReference type="Proteomes" id="UP000269396"/>
    </source>
</evidence>
<gene>
    <name evidence="2" type="ORF">SMTD_LOCUS6084</name>
</gene>
<dbReference type="PANTHER" id="PTHR16166:SF93">
    <property type="entry name" value="INTERMEMBRANE LIPID TRANSFER PROTEIN VPS13"/>
    <property type="match status" value="1"/>
</dbReference>
<dbReference type="GO" id="GO:0006623">
    <property type="term" value="P:protein targeting to vacuole"/>
    <property type="evidence" value="ECO:0007669"/>
    <property type="project" value="TreeGrafter"/>
</dbReference>
<protein>
    <submittedName>
        <fullName evidence="2">Uncharacterized protein</fullName>
    </submittedName>
</protein>
<evidence type="ECO:0000256" key="1">
    <source>
        <dbReference type="ARBA" id="ARBA00006545"/>
    </source>
</evidence>
<keyword evidence="3" id="KW-1185">Reference proteome</keyword>
<dbReference type="EMBL" id="UZAL01027383">
    <property type="protein sequence ID" value="VDP32107.1"/>
    <property type="molecule type" value="Genomic_DNA"/>
</dbReference>
<evidence type="ECO:0000313" key="2">
    <source>
        <dbReference type="EMBL" id="VDP32107.1"/>
    </source>
</evidence>
<sequence>MQMYQEGMALVRLVNNLNDSQPVFYHQSGLQHTVHRLDAGMSIMYAWDCPQAKRELIFYCNETDNRHSNKLTYDSIEEFKVKDTKAYLVSFMWNMQRVLLFTQNASVAKNARLSSDLEPIDQEIVISLQSIGISLVDNHSRAELAYVSITRLVSSLALIDFLCFYQLLVSSHKLIPRCNLSNTCTHIYIYPLC</sequence>
<accession>A0A3P8BWS3</accession>
<dbReference type="Proteomes" id="UP000269396">
    <property type="component" value="Unassembled WGS sequence"/>
</dbReference>
<dbReference type="GO" id="GO:0045053">
    <property type="term" value="P:protein retention in Golgi apparatus"/>
    <property type="evidence" value="ECO:0007669"/>
    <property type="project" value="TreeGrafter"/>
</dbReference>
<dbReference type="InterPro" id="IPR026847">
    <property type="entry name" value="VPS13"/>
</dbReference>
<organism evidence="2 3">
    <name type="scientific">Schistosoma mattheei</name>
    <dbReference type="NCBI Taxonomy" id="31246"/>
    <lineage>
        <taxon>Eukaryota</taxon>
        <taxon>Metazoa</taxon>
        <taxon>Spiralia</taxon>
        <taxon>Lophotrochozoa</taxon>
        <taxon>Platyhelminthes</taxon>
        <taxon>Trematoda</taxon>
        <taxon>Digenea</taxon>
        <taxon>Strigeidida</taxon>
        <taxon>Schistosomatoidea</taxon>
        <taxon>Schistosomatidae</taxon>
        <taxon>Schistosoma</taxon>
    </lineage>
</organism>
<dbReference type="AlphaFoldDB" id="A0A3P8BWS3"/>
<dbReference type="PANTHER" id="PTHR16166">
    <property type="entry name" value="VACUOLAR PROTEIN SORTING-ASSOCIATED PROTEIN VPS13"/>
    <property type="match status" value="1"/>
</dbReference>
<name>A0A3P8BWS3_9TREM</name>
<comment type="similarity">
    <text evidence="1">Belongs to the VPS13 family.</text>
</comment>